<evidence type="ECO:0000256" key="1">
    <source>
        <dbReference type="SAM" id="MobiDB-lite"/>
    </source>
</evidence>
<proteinExistence type="predicted"/>
<dbReference type="EMBL" id="MNAD01001559">
    <property type="protein sequence ID" value="OJT04103.1"/>
    <property type="molecule type" value="Genomic_DNA"/>
</dbReference>
<keyword evidence="3" id="KW-1185">Reference proteome</keyword>
<feature type="compositionally biased region" description="Low complexity" evidence="1">
    <location>
        <begin position="13"/>
        <end position="25"/>
    </location>
</feature>
<evidence type="ECO:0000313" key="2">
    <source>
        <dbReference type="EMBL" id="OJT04103.1"/>
    </source>
</evidence>
<dbReference type="OrthoDB" id="3000483at2759"/>
<comment type="caution">
    <text evidence="2">The sequence shown here is derived from an EMBL/GenBank/DDBJ whole genome shotgun (WGS) entry which is preliminary data.</text>
</comment>
<organism evidence="2 3">
    <name type="scientific">Trametes pubescens</name>
    <name type="common">White-rot fungus</name>
    <dbReference type="NCBI Taxonomy" id="154538"/>
    <lineage>
        <taxon>Eukaryota</taxon>
        <taxon>Fungi</taxon>
        <taxon>Dikarya</taxon>
        <taxon>Basidiomycota</taxon>
        <taxon>Agaricomycotina</taxon>
        <taxon>Agaricomycetes</taxon>
        <taxon>Polyporales</taxon>
        <taxon>Polyporaceae</taxon>
        <taxon>Trametes</taxon>
    </lineage>
</organism>
<feature type="region of interest" description="Disordered" evidence="1">
    <location>
        <begin position="1"/>
        <end position="25"/>
    </location>
</feature>
<accession>A0A1M2V9A5</accession>
<dbReference type="Proteomes" id="UP000184267">
    <property type="component" value="Unassembled WGS sequence"/>
</dbReference>
<gene>
    <name evidence="2" type="ORF">TRAPUB_5212</name>
</gene>
<name>A0A1M2V9A5_TRAPU</name>
<dbReference type="AlphaFoldDB" id="A0A1M2V9A5"/>
<evidence type="ECO:0000313" key="3">
    <source>
        <dbReference type="Proteomes" id="UP000184267"/>
    </source>
</evidence>
<dbReference type="STRING" id="154538.A0A1M2V9A5"/>
<sequence length="87" mass="9232">MKRVESTPIANGIAASEPISPSPAAAVNDDALANATATLSLDERTQKAAEVDPEFAAALQRQRDRELEQAKLMCSLENKEACLMCSG</sequence>
<reference evidence="2 3" key="1">
    <citation type="submission" date="2016-10" db="EMBL/GenBank/DDBJ databases">
        <title>Genome sequence of the basidiomycete white-rot fungus Trametes pubescens.</title>
        <authorList>
            <person name="Makela M.R."/>
            <person name="Granchi Z."/>
            <person name="Peng M."/>
            <person name="De Vries R.P."/>
            <person name="Grigoriev I."/>
            <person name="Riley R."/>
            <person name="Hilden K."/>
        </authorList>
    </citation>
    <scope>NUCLEOTIDE SEQUENCE [LARGE SCALE GENOMIC DNA]</scope>
    <source>
        <strain evidence="2 3">FBCC735</strain>
    </source>
</reference>
<protein>
    <submittedName>
        <fullName evidence="2">Uncharacterized protein</fullName>
    </submittedName>
</protein>